<organism evidence="1 2">
    <name type="scientific">Haematococcus lacustris</name>
    <name type="common">Green alga</name>
    <name type="synonym">Haematococcus pluvialis</name>
    <dbReference type="NCBI Taxonomy" id="44745"/>
    <lineage>
        <taxon>Eukaryota</taxon>
        <taxon>Viridiplantae</taxon>
        <taxon>Chlorophyta</taxon>
        <taxon>core chlorophytes</taxon>
        <taxon>Chlorophyceae</taxon>
        <taxon>CS clade</taxon>
        <taxon>Chlamydomonadales</taxon>
        <taxon>Haematococcaceae</taxon>
        <taxon>Haematococcus</taxon>
    </lineage>
</organism>
<proteinExistence type="predicted"/>
<comment type="caution">
    <text evidence="1">The sequence shown here is derived from an EMBL/GenBank/DDBJ whole genome shotgun (WGS) entry which is preliminary data.</text>
</comment>
<sequence>MSSARYKQYDGIIVADECILVVEAAAAGAPDIAFARRADGSVKDIKGALGGLRIVADDQNEGNTTCTCQMESASALGVPGHPRHWPHP</sequence>
<accession>A0A6A0AJY2</accession>
<protein>
    <submittedName>
        <fullName evidence="1">Uncharacterized protein</fullName>
    </submittedName>
</protein>
<dbReference type="EMBL" id="BLLF01007818">
    <property type="protein sequence ID" value="GFH33126.1"/>
    <property type="molecule type" value="Genomic_DNA"/>
</dbReference>
<dbReference type="Proteomes" id="UP000485058">
    <property type="component" value="Unassembled WGS sequence"/>
</dbReference>
<keyword evidence="2" id="KW-1185">Reference proteome</keyword>
<evidence type="ECO:0000313" key="1">
    <source>
        <dbReference type="EMBL" id="GFH33126.1"/>
    </source>
</evidence>
<dbReference type="AlphaFoldDB" id="A0A6A0AJY2"/>
<name>A0A6A0AJY2_HAELA</name>
<reference evidence="1 2" key="1">
    <citation type="submission" date="2020-02" db="EMBL/GenBank/DDBJ databases">
        <title>Draft genome sequence of Haematococcus lacustris strain NIES-144.</title>
        <authorList>
            <person name="Morimoto D."/>
            <person name="Nakagawa S."/>
            <person name="Yoshida T."/>
            <person name="Sawayama S."/>
        </authorList>
    </citation>
    <scope>NUCLEOTIDE SEQUENCE [LARGE SCALE GENOMIC DNA]</scope>
    <source>
        <strain evidence="1 2">NIES-144</strain>
    </source>
</reference>
<gene>
    <name evidence="1" type="ORF">HaLaN_32449</name>
</gene>
<evidence type="ECO:0000313" key="2">
    <source>
        <dbReference type="Proteomes" id="UP000485058"/>
    </source>
</evidence>